<accession>A0AAV3A1M3</accession>
<organism evidence="3 4">
    <name type="scientific">Pyxicephalus adspersus</name>
    <name type="common">African bullfrog</name>
    <dbReference type="NCBI Taxonomy" id="30357"/>
    <lineage>
        <taxon>Eukaryota</taxon>
        <taxon>Metazoa</taxon>
        <taxon>Chordata</taxon>
        <taxon>Craniata</taxon>
        <taxon>Vertebrata</taxon>
        <taxon>Euteleostomi</taxon>
        <taxon>Amphibia</taxon>
        <taxon>Batrachia</taxon>
        <taxon>Anura</taxon>
        <taxon>Neobatrachia</taxon>
        <taxon>Ranoidea</taxon>
        <taxon>Pyxicephalidae</taxon>
        <taxon>Pyxicephalinae</taxon>
        <taxon>Pyxicephalus</taxon>
    </lineage>
</organism>
<gene>
    <name evidence="3" type="ORF">GDO54_016518</name>
</gene>
<dbReference type="Pfam" id="PF13738">
    <property type="entry name" value="Pyr_redox_3"/>
    <property type="match status" value="1"/>
</dbReference>
<dbReference type="AlphaFoldDB" id="A0AAV3A1M3"/>
<dbReference type="GO" id="GO:0050660">
    <property type="term" value="F:flavin adenine dinucleotide binding"/>
    <property type="evidence" value="ECO:0007669"/>
    <property type="project" value="TreeGrafter"/>
</dbReference>
<dbReference type="Proteomes" id="UP001181693">
    <property type="component" value="Unassembled WGS sequence"/>
</dbReference>
<evidence type="ECO:0000256" key="1">
    <source>
        <dbReference type="ARBA" id="ARBA00023002"/>
    </source>
</evidence>
<reference evidence="3" key="1">
    <citation type="thesis" date="2020" institute="ProQuest LLC" country="789 East Eisenhower Parkway, Ann Arbor, MI, USA">
        <title>Comparative Genomics and Chromosome Evolution.</title>
        <authorList>
            <person name="Mudd A.B."/>
        </authorList>
    </citation>
    <scope>NUCLEOTIDE SEQUENCE</scope>
    <source>
        <strain evidence="3">1538</strain>
        <tissue evidence="3">Blood</tissue>
    </source>
</reference>
<feature type="signal peptide" evidence="2">
    <location>
        <begin position="1"/>
        <end position="17"/>
    </location>
</feature>
<protein>
    <recommendedName>
        <fullName evidence="5">FAD-dependent oxidoreductase domain-containing protein 2</fullName>
    </recommendedName>
</protein>
<evidence type="ECO:0000256" key="2">
    <source>
        <dbReference type="SAM" id="SignalP"/>
    </source>
</evidence>
<dbReference type="PANTHER" id="PTHR43539">
    <property type="entry name" value="FLAVIN-BINDING MONOOXYGENASE-LIKE PROTEIN (AFU_ORTHOLOGUE AFUA_4G09220)"/>
    <property type="match status" value="1"/>
</dbReference>
<dbReference type="FunFam" id="3.50.50.60:FF:000300">
    <property type="entry name" value="FAD-dependent oxidoreductase domain-containing 2"/>
    <property type="match status" value="1"/>
</dbReference>
<keyword evidence="4" id="KW-1185">Reference proteome</keyword>
<dbReference type="GO" id="GO:0005788">
    <property type="term" value="C:endoplasmic reticulum lumen"/>
    <property type="evidence" value="ECO:0007669"/>
    <property type="project" value="TreeGrafter"/>
</dbReference>
<dbReference type="PANTHER" id="PTHR43539:SF23">
    <property type="entry name" value="FAD-DEPENDENT OXIDOREDUCTASE DOMAIN-CONTAINING PROTEIN 2"/>
    <property type="match status" value="1"/>
</dbReference>
<feature type="chain" id="PRO_5043730036" description="FAD-dependent oxidoreductase domain-containing protein 2" evidence="2">
    <location>
        <begin position="18"/>
        <end position="650"/>
    </location>
</feature>
<dbReference type="GO" id="GO:0036503">
    <property type="term" value="P:ERAD pathway"/>
    <property type="evidence" value="ECO:0007669"/>
    <property type="project" value="TreeGrafter"/>
</dbReference>
<evidence type="ECO:0000313" key="4">
    <source>
        <dbReference type="Proteomes" id="UP001181693"/>
    </source>
</evidence>
<keyword evidence="2" id="KW-0732">Signal</keyword>
<evidence type="ECO:0008006" key="5">
    <source>
        <dbReference type="Google" id="ProtNLM"/>
    </source>
</evidence>
<evidence type="ECO:0000313" key="3">
    <source>
        <dbReference type="EMBL" id="DBA18246.1"/>
    </source>
</evidence>
<dbReference type="Gene3D" id="3.50.50.60">
    <property type="entry name" value="FAD/NAD(P)-binding domain"/>
    <property type="match status" value="2"/>
</dbReference>
<name>A0AAV3A1M3_PYXAD</name>
<dbReference type="InterPro" id="IPR050982">
    <property type="entry name" value="Auxin_biosynth/cation_transpt"/>
</dbReference>
<proteinExistence type="predicted"/>
<sequence length="650" mass="74865">MWAIQIIVLLSLSSVSSKQHFNDYCILGAGPGGLQIAKFLEDSGRDYVVFERNHGPGSFFYKFPRHRKLISINKQYTGRKNKEFNLRHDWNSLLSKDERLHFGHYSHEFLPHADDMVKYLQNFSTGIKVRYGTDIKNIRIETNLEAWNGHRFVLLDQTGQEHECNVLLVASGLSLPNIVDFPGAEYTEGYEAVSVDPHNFTGQSVLILGRGNSAFETADNILGYTNFIHMLGRSRVRLSWSTHYVGDLRAINNGLLDTYQLKSLDGLLEGDISDLALVRDGSGKLYVTHKHYLKKDNISTNNDTFLQTVLPKDYLDNFAARDPYDRVIRCLGWKFDFSIFDKSVRLKSDLKKKYPLLNMNYEARHTQGLFVVGTASHSIDFRKSAGGFIHGFRYTARSVHRLTENRYHNIPWPSTHYPISQLLNILVKRMNEGSGIYQMFEILADFILLGEDANTFEYLEEVPVGILPMLEKNTGRKVYSPGFFVLIMEYGKNFSGPDKDVFHYNRAIGDAKAAWRSNFLHPVIYYYKQLPTEDQMEARPDKWSLPRPEKIHHVVEDFLTDWTAPSAHVLPLRRFLENCLQTDLRAFYADSCFAFSLLHSKLPVFCQQGYLQNQGLMRTAQQNQHSSTTYPLRSHITAEIPYKEKHKDEL</sequence>
<dbReference type="SUPFAM" id="SSF51905">
    <property type="entry name" value="FAD/NAD(P)-binding domain"/>
    <property type="match status" value="1"/>
</dbReference>
<keyword evidence="1" id="KW-0560">Oxidoreductase</keyword>
<dbReference type="InterPro" id="IPR036188">
    <property type="entry name" value="FAD/NAD-bd_sf"/>
</dbReference>
<dbReference type="EMBL" id="DYDO01000009">
    <property type="protein sequence ID" value="DBA18246.1"/>
    <property type="molecule type" value="Genomic_DNA"/>
</dbReference>
<dbReference type="GO" id="GO:0004497">
    <property type="term" value="F:monooxygenase activity"/>
    <property type="evidence" value="ECO:0007669"/>
    <property type="project" value="TreeGrafter"/>
</dbReference>
<comment type="caution">
    <text evidence="3">The sequence shown here is derived from an EMBL/GenBank/DDBJ whole genome shotgun (WGS) entry which is preliminary data.</text>
</comment>